<dbReference type="GO" id="GO:0003777">
    <property type="term" value="F:microtubule motor activity"/>
    <property type="evidence" value="ECO:0007669"/>
    <property type="project" value="InterPro"/>
</dbReference>
<dbReference type="SUPFAM" id="SSF52540">
    <property type="entry name" value="P-loop containing nucleoside triphosphate hydrolases"/>
    <property type="match status" value="1"/>
</dbReference>
<dbReference type="Pfam" id="PF00225">
    <property type="entry name" value="Kinesin"/>
    <property type="match status" value="1"/>
</dbReference>
<dbReference type="PANTHER" id="PTHR47972">
    <property type="entry name" value="KINESIN-LIKE PROTEIN KLP-3"/>
    <property type="match status" value="1"/>
</dbReference>
<keyword evidence="3" id="KW-0175">Coiled coil</keyword>
<feature type="region of interest" description="Disordered" evidence="4">
    <location>
        <begin position="291"/>
        <end position="331"/>
    </location>
</feature>
<comment type="caution">
    <text evidence="2">Lacks conserved residue(s) required for the propagation of feature annotation.</text>
</comment>
<name>A0A2N9HHS4_FAGSY</name>
<protein>
    <recommendedName>
        <fullName evidence="5">Kinesin motor domain-containing protein</fullName>
    </recommendedName>
</protein>
<dbReference type="PANTHER" id="PTHR47972:SF4">
    <property type="entry name" value="KINESIN-LIKE PROTEIN KIN-14L"/>
    <property type="match status" value="1"/>
</dbReference>
<dbReference type="InterPro" id="IPR001752">
    <property type="entry name" value="Kinesin_motor_dom"/>
</dbReference>
<evidence type="ECO:0000256" key="1">
    <source>
        <dbReference type="ARBA" id="ARBA00023175"/>
    </source>
</evidence>
<dbReference type="InterPro" id="IPR036961">
    <property type="entry name" value="Kinesin_motor_dom_sf"/>
</dbReference>
<feature type="domain" description="Kinesin motor" evidence="5">
    <location>
        <begin position="1"/>
        <end position="141"/>
    </location>
</feature>
<dbReference type="PRINTS" id="PR00380">
    <property type="entry name" value="KINESINHEAVY"/>
</dbReference>
<dbReference type="Gene3D" id="3.40.850.10">
    <property type="entry name" value="Kinesin motor domain"/>
    <property type="match status" value="1"/>
</dbReference>
<dbReference type="EMBL" id="OIVN01003469">
    <property type="protein sequence ID" value="SPD11488.1"/>
    <property type="molecule type" value="Genomic_DNA"/>
</dbReference>
<dbReference type="AlphaFoldDB" id="A0A2N9HHS4"/>
<dbReference type="GO" id="GO:0008017">
    <property type="term" value="F:microtubule binding"/>
    <property type="evidence" value="ECO:0007669"/>
    <property type="project" value="InterPro"/>
</dbReference>
<evidence type="ECO:0000256" key="2">
    <source>
        <dbReference type="PROSITE-ProRule" id="PRU00283"/>
    </source>
</evidence>
<comment type="similarity">
    <text evidence="2">Belongs to the TRAFAC class myosin-kinesin ATPase superfamily. Kinesin family.</text>
</comment>
<feature type="coiled-coil region" evidence="3">
    <location>
        <begin position="115"/>
        <end position="142"/>
    </location>
</feature>
<accession>A0A2N9HHS4</accession>
<evidence type="ECO:0000256" key="4">
    <source>
        <dbReference type="SAM" id="MobiDB-lite"/>
    </source>
</evidence>
<keyword evidence="1" id="KW-0505">Motor protein</keyword>
<evidence type="ECO:0000313" key="6">
    <source>
        <dbReference type="EMBL" id="SPD11488.1"/>
    </source>
</evidence>
<evidence type="ECO:0000259" key="5">
    <source>
        <dbReference type="PROSITE" id="PS50067"/>
    </source>
</evidence>
<feature type="compositionally biased region" description="Polar residues" evidence="4">
    <location>
        <begin position="293"/>
        <end position="304"/>
    </location>
</feature>
<dbReference type="GO" id="GO:0015630">
    <property type="term" value="C:microtubule cytoskeleton"/>
    <property type="evidence" value="ECO:0007669"/>
    <property type="project" value="TreeGrafter"/>
</dbReference>
<organism evidence="6">
    <name type="scientific">Fagus sylvatica</name>
    <name type="common">Beechnut</name>
    <dbReference type="NCBI Taxonomy" id="28930"/>
    <lineage>
        <taxon>Eukaryota</taxon>
        <taxon>Viridiplantae</taxon>
        <taxon>Streptophyta</taxon>
        <taxon>Embryophyta</taxon>
        <taxon>Tracheophyta</taxon>
        <taxon>Spermatophyta</taxon>
        <taxon>Magnoliopsida</taxon>
        <taxon>eudicotyledons</taxon>
        <taxon>Gunneridae</taxon>
        <taxon>Pentapetalae</taxon>
        <taxon>rosids</taxon>
        <taxon>fabids</taxon>
        <taxon>Fagales</taxon>
        <taxon>Fagaceae</taxon>
        <taxon>Fagus</taxon>
    </lineage>
</organism>
<dbReference type="GO" id="GO:0007018">
    <property type="term" value="P:microtubule-based movement"/>
    <property type="evidence" value="ECO:0007669"/>
    <property type="project" value="InterPro"/>
</dbReference>
<sequence length="331" mass="37057">MIQGAQATFWKRTSLQEIALVSSQYMCMAKMYMEALCIVACMAASVDLAGSERVDKSEVTGDRLREAQYINKSLSCLGDVITALAQKNSHIPYRNSKLTLLLQDSLGFQLLNLVLPNKESSRLQLKEQIESLKKALTKKEAQSMQFQFGKITDQRSPCEKPKAVPNRSPPHPRGLSIENCSATKTEKAMNIEDRKGTSLYNPFKKIDLEGPRYEAVTKALLAFQQWRFHHDGGLLCQDPSKSSSTTRNEVQIMMQSEVTVSTDFQTPNLIGSTNGKGSQIRRSLRTIGKLINGSENRNQQNLMEPQTPIKDTKDNRNAKTPPPVHPINEDD</sequence>
<dbReference type="GO" id="GO:0005524">
    <property type="term" value="F:ATP binding"/>
    <property type="evidence" value="ECO:0007669"/>
    <property type="project" value="InterPro"/>
</dbReference>
<reference evidence="6" key="1">
    <citation type="submission" date="2018-02" db="EMBL/GenBank/DDBJ databases">
        <authorList>
            <person name="Cohen D.B."/>
            <person name="Kent A.D."/>
        </authorList>
    </citation>
    <scope>NUCLEOTIDE SEQUENCE</scope>
</reference>
<gene>
    <name evidence="6" type="ORF">FSB_LOCUS39370</name>
</gene>
<dbReference type="SMART" id="SM00129">
    <property type="entry name" value="KISc"/>
    <property type="match status" value="1"/>
</dbReference>
<feature type="region of interest" description="Disordered" evidence="4">
    <location>
        <begin position="155"/>
        <end position="175"/>
    </location>
</feature>
<dbReference type="InterPro" id="IPR027640">
    <property type="entry name" value="Kinesin-like_fam"/>
</dbReference>
<proteinExistence type="inferred from homology"/>
<dbReference type="PROSITE" id="PS50067">
    <property type="entry name" value="KINESIN_MOTOR_2"/>
    <property type="match status" value="1"/>
</dbReference>
<dbReference type="InterPro" id="IPR027417">
    <property type="entry name" value="P-loop_NTPase"/>
</dbReference>
<evidence type="ECO:0000256" key="3">
    <source>
        <dbReference type="SAM" id="Coils"/>
    </source>
</evidence>